<gene>
    <name evidence="1" type="ORF">BMWSH_2508</name>
</gene>
<reference evidence="1 2" key="1">
    <citation type="journal article" date="2011" name="J. Bacteriol.">
        <title>Complete genome sequence of the industrial strain Bacillus megaterium WSH-002.</title>
        <authorList>
            <person name="Liu L."/>
            <person name="Li Y."/>
            <person name="Zhang J."/>
            <person name="Zou W."/>
            <person name="Zhou Z."/>
            <person name="Liu J."/>
            <person name="Li X."/>
            <person name="Wang L."/>
            <person name="Chen J."/>
        </authorList>
    </citation>
    <scope>NUCLEOTIDE SEQUENCE [LARGE SCALE GENOMIC DNA]</scope>
    <source>
        <strain evidence="1 2">WSH-002</strain>
    </source>
</reference>
<evidence type="ECO:0000313" key="1">
    <source>
        <dbReference type="EMBL" id="AEN89390.1"/>
    </source>
</evidence>
<protein>
    <submittedName>
        <fullName evidence="1">Uncharacterized protein</fullName>
    </submittedName>
</protein>
<accession>A0A8D3X0E3</accession>
<organism evidence="1 2">
    <name type="scientific">Priestia megaterium (strain WSH-002)</name>
    <name type="common">Bacillus megaterium</name>
    <dbReference type="NCBI Taxonomy" id="1006007"/>
    <lineage>
        <taxon>Bacteria</taxon>
        <taxon>Bacillati</taxon>
        <taxon>Bacillota</taxon>
        <taxon>Bacilli</taxon>
        <taxon>Bacillales</taxon>
        <taxon>Bacillaceae</taxon>
        <taxon>Priestia</taxon>
    </lineage>
</organism>
<sequence>MFFVISKEERSLKMSKLSRLLKSPAVKKGIKKAVPIIMKELKKRKSKRR</sequence>
<dbReference type="Proteomes" id="UP000001283">
    <property type="component" value="Chromosome"/>
</dbReference>
<name>A0A8D3X0E3_PRIMW</name>
<dbReference type="KEGG" id="bmh:BMWSH_2508"/>
<dbReference type="EMBL" id="CP003017">
    <property type="protein sequence ID" value="AEN89390.1"/>
    <property type="molecule type" value="Genomic_DNA"/>
</dbReference>
<dbReference type="AlphaFoldDB" id="A0A8D3X0E3"/>
<proteinExistence type="predicted"/>
<evidence type="ECO:0000313" key="2">
    <source>
        <dbReference type="Proteomes" id="UP000001283"/>
    </source>
</evidence>